<dbReference type="EMBL" id="SDKM01000015">
    <property type="protein sequence ID" value="RYP85626.1"/>
    <property type="molecule type" value="Genomic_DNA"/>
</dbReference>
<proteinExistence type="predicted"/>
<keyword evidence="2" id="KW-1185">Reference proteome</keyword>
<protein>
    <submittedName>
        <fullName evidence="1">Transposase</fullName>
    </submittedName>
</protein>
<dbReference type="OrthoDB" id="5184241at2"/>
<accession>A0A4Q4ZE21</accession>
<sequence>MRALILTVDQRGSRTAPDLVERAAERYAAGALLAFERTAGDEMQALYTDPAAAVATVEGMLREDAWYVGVGAGAVETPLPDHVRAGRGEAYVLAREAVTRAKNAPAHLAVGGPDYRSRQVETVLWLWAGVLHRRTAKGWEVADLVATGLTHQQVADRLGITQSAVTQRARAAGLVEADRARTLATELLAALLEED</sequence>
<name>A0A4Q4ZE21_9ACTN</name>
<gene>
    <name evidence="1" type="ORF">EKO23_11490</name>
</gene>
<dbReference type="InterPro" id="IPR036388">
    <property type="entry name" value="WH-like_DNA-bd_sf"/>
</dbReference>
<reference evidence="1 2" key="1">
    <citation type="submission" date="2019-01" db="EMBL/GenBank/DDBJ databases">
        <title>Nocardioides guangzhouensis sp. nov., an actinobacterium isolated from soil.</title>
        <authorList>
            <person name="Fu Y."/>
            <person name="Cai Y."/>
            <person name="Lin Z."/>
            <person name="Chen P."/>
        </authorList>
    </citation>
    <scope>NUCLEOTIDE SEQUENCE [LARGE SCALE GENOMIC DNA]</scope>
    <source>
        <strain evidence="1 2">130</strain>
    </source>
</reference>
<dbReference type="Proteomes" id="UP000295198">
    <property type="component" value="Unassembled WGS sequence"/>
</dbReference>
<evidence type="ECO:0000313" key="1">
    <source>
        <dbReference type="EMBL" id="RYP85626.1"/>
    </source>
</evidence>
<organism evidence="1 2">
    <name type="scientific">Nocardioides guangzhouensis</name>
    <dbReference type="NCBI Taxonomy" id="2497878"/>
    <lineage>
        <taxon>Bacteria</taxon>
        <taxon>Bacillati</taxon>
        <taxon>Actinomycetota</taxon>
        <taxon>Actinomycetes</taxon>
        <taxon>Propionibacteriales</taxon>
        <taxon>Nocardioidaceae</taxon>
        <taxon>Nocardioides</taxon>
    </lineage>
</organism>
<dbReference type="RefSeq" id="WP_134717361.1">
    <property type="nucleotide sequence ID" value="NZ_SDKM01000015.1"/>
</dbReference>
<evidence type="ECO:0000313" key="2">
    <source>
        <dbReference type="Proteomes" id="UP000295198"/>
    </source>
</evidence>
<comment type="caution">
    <text evidence="1">The sequence shown here is derived from an EMBL/GenBank/DDBJ whole genome shotgun (WGS) entry which is preliminary data.</text>
</comment>
<dbReference type="Gene3D" id="1.10.10.10">
    <property type="entry name" value="Winged helix-like DNA-binding domain superfamily/Winged helix DNA-binding domain"/>
    <property type="match status" value="1"/>
</dbReference>
<dbReference type="AlphaFoldDB" id="A0A4Q4ZE21"/>